<evidence type="ECO:0000313" key="2">
    <source>
        <dbReference type="Proteomes" id="UP000030645"/>
    </source>
</evidence>
<name>W9RM39_9ROSA</name>
<reference evidence="2" key="1">
    <citation type="submission" date="2013-01" db="EMBL/GenBank/DDBJ databases">
        <title>Draft Genome Sequence of a Mulberry Tree, Morus notabilis C.K. Schneid.</title>
        <authorList>
            <person name="He N."/>
            <person name="Zhao S."/>
        </authorList>
    </citation>
    <scope>NUCLEOTIDE SEQUENCE</scope>
</reference>
<sequence length="129" mass="14644">MEVVKGAAFGILQKVLLVMLKDSKPLRVYEECNRDGPDYFDYYTCQVVELLSEDENSLRLTLQPPKLLRREFGKAKGNSLFSNAIDIRLSDFQRERLKALLQPSTIVLTAKSDKVVPMSMVYVQSVDAV</sequence>
<organism evidence="1 2">
    <name type="scientific">Morus notabilis</name>
    <dbReference type="NCBI Taxonomy" id="981085"/>
    <lineage>
        <taxon>Eukaryota</taxon>
        <taxon>Viridiplantae</taxon>
        <taxon>Streptophyta</taxon>
        <taxon>Embryophyta</taxon>
        <taxon>Tracheophyta</taxon>
        <taxon>Spermatophyta</taxon>
        <taxon>Magnoliopsida</taxon>
        <taxon>eudicotyledons</taxon>
        <taxon>Gunneridae</taxon>
        <taxon>Pentapetalae</taxon>
        <taxon>rosids</taxon>
        <taxon>fabids</taxon>
        <taxon>Rosales</taxon>
        <taxon>Moraceae</taxon>
        <taxon>Moreae</taxon>
        <taxon>Morus</taxon>
    </lineage>
</organism>
<keyword evidence="2" id="KW-1185">Reference proteome</keyword>
<dbReference type="EMBL" id="KE345255">
    <property type="protein sequence ID" value="EXB97059.1"/>
    <property type="molecule type" value="Genomic_DNA"/>
</dbReference>
<protein>
    <submittedName>
        <fullName evidence="1">Uncharacterized protein</fullName>
    </submittedName>
</protein>
<evidence type="ECO:0000313" key="1">
    <source>
        <dbReference type="EMBL" id="EXB97059.1"/>
    </source>
</evidence>
<gene>
    <name evidence="1" type="ORF">L484_014671</name>
</gene>
<dbReference type="Proteomes" id="UP000030645">
    <property type="component" value="Unassembled WGS sequence"/>
</dbReference>
<dbReference type="AlphaFoldDB" id="W9RM39"/>
<proteinExistence type="predicted"/>
<accession>W9RM39</accession>